<feature type="compositionally biased region" description="Acidic residues" evidence="1">
    <location>
        <begin position="161"/>
        <end position="170"/>
    </location>
</feature>
<evidence type="ECO:0000313" key="2">
    <source>
        <dbReference type="EMBL" id="CAG7870765.1"/>
    </source>
</evidence>
<name>A0A8D9G662_BRACM</name>
<gene>
    <name evidence="2" type="ORF">BRAPAZ1V2_A06P30050.2</name>
</gene>
<dbReference type="EMBL" id="LS974622">
    <property type="protein sequence ID" value="CAG7870765.1"/>
    <property type="molecule type" value="Genomic_DNA"/>
</dbReference>
<protein>
    <submittedName>
        <fullName evidence="2">Uncharacterized protein</fullName>
    </submittedName>
</protein>
<dbReference type="Proteomes" id="UP000694005">
    <property type="component" value="Chromosome A06"/>
</dbReference>
<evidence type="ECO:0000256" key="1">
    <source>
        <dbReference type="SAM" id="MobiDB-lite"/>
    </source>
</evidence>
<sequence length="177" mass="19698">MSRGISANARPTIFNHGTVRHGRGEVFREIEFVAHSVDPAEDDACWVAMCNAEEPPPEPWIPMRPFSERVVGRPSRCTLPFLGTIRSFCHVPENVDFRVPLEGERADEPPEGFFTLVRAAVEAHRFRFSSSIDNVMEASFDDTSLSTVYAAGRSSGRGSLDAEEDGEPTVEDPIWMD</sequence>
<reference evidence="2 3" key="1">
    <citation type="submission" date="2021-07" db="EMBL/GenBank/DDBJ databases">
        <authorList>
            <consortium name="Genoscope - CEA"/>
            <person name="William W."/>
        </authorList>
    </citation>
    <scope>NUCLEOTIDE SEQUENCE [LARGE SCALE GENOMIC DNA]</scope>
</reference>
<dbReference type="AlphaFoldDB" id="A0A8D9G662"/>
<dbReference type="Gramene" id="A06p30050.2_BraZ1">
    <property type="protein sequence ID" value="A06p30050.2_BraZ1.CDS"/>
    <property type="gene ID" value="A06g30050.2_BraZ1"/>
</dbReference>
<proteinExistence type="predicted"/>
<evidence type="ECO:0000313" key="3">
    <source>
        <dbReference type="Proteomes" id="UP000694005"/>
    </source>
</evidence>
<organism evidence="2 3">
    <name type="scientific">Brassica campestris</name>
    <name type="common">Field mustard</name>
    <dbReference type="NCBI Taxonomy" id="3711"/>
    <lineage>
        <taxon>Eukaryota</taxon>
        <taxon>Viridiplantae</taxon>
        <taxon>Streptophyta</taxon>
        <taxon>Embryophyta</taxon>
        <taxon>Tracheophyta</taxon>
        <taxon>Spermatophyta</taxon>
        <taxon>Magnoliopsida</taxon>
        <taxon>eudicotyledons</taxon>
        <taxon>Gunneridae</taxon>
        <taxon>Pentapetalae</taxon>
        <taxon>rosids</taxon>
        <taxon>malvids</taxon>
        <taxon>Brassicales</taxon>
        <taxon>Brassicaceae</taxon>
        <taxon>Brassiceae</taxon>
        <taxon>Brassica</taxon>
    </lineage>
</organism>
<feature type="region of interest" description="Disordered" evidence="1">
    <location>
        <begin position="152"/>
        <end position="177"/>
    </location>
</feature>
<accession>A0A8D9G662</accession>